<protein>
    <submittedName>
        <fullName evidence="1">Universal stress protein</fullName>
    </submittedName>
</protein>
<organism evidence="1 2">
    <name type="scientific">Persicimonas caeni</name>
    <dbReference type="NCBI Taxonomy" id="2292766"/>
    <lineage>
        <taxon>Bacteria</taxon>
        <taxon>Deltaproteobacteria</taxon>
        <taxon>Bradymonadales</taxon>
        <taxon>Bradymonadaceae</taxon>
        <taxon>Persicimonas</taxon>
    </lineage>
</organism>
<dbReference type="AlphaFoldDB" id="A0A4Y6PPK8"/>
<dbReference type="SUPFAM" id="SSF52402">
    <property type="entry name" value="Adenine nucleotide alpha hydrolases-like"/>
    <property type="match status" value="2"/>
</dbReference>
<accession>A0A5B8Y0G9</accession>
<dbReference type="Proteomes" id="UP000315995">
    <property type="component" value="Chromosome"/>
</dbReference>
<accession>A0A4Y6PPK8</accession>
<dbReference type="Gene3D" id="3.40.50.12370">
    <property type="match status" value="1"/>
</dbReference>
<keyword evidence="2" id="KW-1185">Reference proteome</keyword>
<dbReference type="RefSeq" id="WP_141196787.1">
    <property type="nucleotide sequence ID" value="NZ_CP041186.1"/>
</dbReference>
<dbReference type="Gene3D" id="3.40.50.620">
    <property type="entry name" value="HUPs"/>
    <property type="match status" value="1"/>
</dbReference>
<reference evidence="1 2" key="1">
    <citation type="submission" date="2019-06" db="EMBL/GenBank/DDBJ databases">
        <title>Persicimonas caeni gen. nov., sp. nov., a predatory bacterium isolated from solar saltern.</title>
        <authorList>
            <person name="Wang S."/>
        </authorList>
    </citation>
    <scope>NUCLEOTIDE SEQUENCE [LARGE SCALE GENOMIC DNA]</scope>
    <source>
        <strain evidence="1 2">YN101</strain>
    </source>
</reference>
<evidence type="ECO:0000313" key="2">
    <source>
        <dbReference type="Proteomes" id="UP000315995"/>
    </source>
</evidence>
<evidence type="ECO:0000313" key="1">
    <source>
        <dbReference type="EMBL" id="QDG50291.1"/>
    </source>
</evidence>
<dbReference type="EMBL" id="CP041186">
    <property type="protein sequence ID" value="QDG50291.1"/>
    <property type="molecule type" value="Genomic_DNA"/>
</dbReference>
<sequence length="242" mass="27621">MTSTHTLFDDKTKILVPVELPDPQPFAPWLVDFLGALDVHVLGCYLVKEQTSLEQSRDQFEEEARERLDEVVARFQDTGAQTSSTLVFTHDIVETIDRAEAEIDVDLLIRPSEVGKISNLLAVVTDDLHLERVRQCITALLEESVVPVTLLHVMDEDAESSEREKESLVLDGLKQRLIEHGLDEDRIETRCLHDADPAERTIEFSRDYDVVIMDENEKKLRDQLLRQTPIPIIMVRAHGDED</sequence>
<gene>
    <name evidence="1" type="ORF">FIV42_05955</name>
</gene>
<name>A0A4Y6PPK8_PERCE</name>
<dbReference type="InterPro" id="IPR014729">
    <property type="entry name" value="Rossmann-like_a/b/a_fold"/>
</dbReference>
<proteinExistence type="predicted"/>